<name>A0ABW4ZCV3_9BACT</name>
<proteinExistence type="predicted"/>
<organism evidence="4 5">
    <name type="scientific">Rubritalea tangerina</name>
    <dbReference type="NCBI Taxonomy" id="430798"/>
    <lineage>
        <taxon>Bacteria</taxon>
        <taxon>Pseudomonadati</taxon>
        <taxon>Verrucomicrobiota</taxon>
        <taxon>Verrucomicrobiia</taxon>
        <taxon>Verrucomicrobiales</taxon>
        <taxon>Rubritaleaceae</taxon>
        <taxon>Rubritalea</taxon>
    </lineage>
</organism>
<dbReference type="PROSITE" id="PS50005">
    <property type="entry name" value="TPR"/>
    <property type="match status" value="1"/>
</dbReference>
<protein>
    <submittedName>
        <fullName evidence="4">Tetratricopeptide repeat protein</fullName>
    </submittedName>
</protein>
<accession>A0ABW4ZCV3</accession>
<keyword evidence="3" id="KW-0732">Signal</keyword>
<keyword evidence="5" id="KW-1185">Reference proteome</keyword>
<reference evidence="5" key="1">
    <citation type="journal article" date="2019" name="Int. J. Syst. Evol. Microbiol.">
        <title>The Global Catalogue of Microorganisms (GCM) 10K type strain sequencing project: providing services to taxonomists for standard genome sequencing and annotation.</title>
        <authorList>
            <consortium name="The Broad Institute Genomics Platform"/>
            <consortium name="The Broad Institute Genome Sequencing Center for Infectious Disease"/>
            <person name="Wu L."/>
            <person name="Ma J."/>
        </authorList>
    </citation>
    <scope>NUCLEOTIDE SEQUENCE [LARGE SCALE GENOMIC DNA]</scope>
    <source>
        <strain evidence="5">CCUG 57942</strain>
    </source>
</reference>
<evidence type="ECO:0000256" key="1">
    <source>
        <dbReference type="PROSITE-ProRule" id="PRU00339"/>
    </source>
</evidence>
<dbReference type="InterPro" id="IPR011990">
    <property type="entry name" value="TPR-like_helical_dom_sf"/>
</dbReference>
<sequence length="270" mass="30459">MKPILLILISLITCLSAATKDLLVHPPEQLYSSANADFDKANFLAMSQPAAAQELYQSAILKYQFLAKNHPSADLNMNLANTYFSSGDHGRAALFYQRALRIDPTHQNTLHNLHYLRSLTIDALPESRFQKIQKSLLFWHHWSFQSRLWICGLANLICFSLLAAILYHHRHRWIWISLSASAALTLIFAISLTTTFQGWDQTIDGVIVQKELIARKGNGLIYDNAFTTPLHSGTEFQTLETRGDWLHAKLLDGSTCWLPTNGCESVTGTF</sequence>
<dbReference type="Pfam" id="PF13432">
    <property type="entry name" value="TPR_16"/>
    <property type="match status" value="1"/>
</dbReference>
<feature type="transmembrane region" description="Helical" evidence="2">
    <location>
        <begin position="173"/>
        <end position="192"/>
    </location>
</feature>
<feature type="repeat" description="TPR" evidence="1">
    <location>
        <begin position="73"/>
        <end position="106"/>
    </location>
</feature>
<dbReference type="InterPro" id="IPR019734">
    <property type="entry name" value="TPR_rpt"/>
</dbReference>
<keyword evidence="2" id="KW-1133">Transmembrane helix</keyword>
<feature type="transmembrane region" description="Helical" evidence="2">
    <location>
        <begin position="146"/>
        <end position="166"/>
    </location>
</feature>
<dbReference type="SUPFAM" id="SSF48452">
    <property type="entry name" value="TPR-like"/>
    <property type="match status" value="1"/>
</dbReference>
<evidence type="ECO:0000256" key="2">
    <source>
        <dbReference type="SAM" id="Phobius"/>
    </source>
</evidence>
<dbReference type="SMART" id="SM00028">
    <property type="entry name" value="TPR"/>
    <property type="match status" value="1"/>
</dbReference>
<evidence type="ECO:0000313" key="5">
    <source>
        <dbReference type="Proteomes" id="UP001597389"/>
    </source>
</evidence>
<keyword evidence="2" id="KW-0812">Transmembrane</keyword>
<keyword evidence="1" id="KW-0802">TPR repeat</keyword>
<feature type="signal peptide" evidence="3">
    <location>
        <begin position="1"/>
        <end position="17"/>
    </location>
</feature>
<dbReference type="Gene3D" id="1.25.40.10">
    <property type="entry name" value="Tetratricopeptide repeat domain"/>
    <property type="match status" value="1"/>
</dbReference>
<evidence type="ECO:0000313" key="4">
    <source>
        <dbReference type="EMBL" id="MFD2159713.1"/>
    </source>
</evidence>
<evidence type="ECO:0000256" key="3">
    <source>
        <dbReference type="SAM" id="SignalP"/>
    </source>
</evidence>
<feature type="chain" id="PRO_5046912576" evidence="3">
    <location>
        <begin position="18"/>
        <end position="270"/>
    </location>
</feature>
<comment type="caution">
    <text evidence="4">The sequence shown here is derived from an EMBL/GenBank/DDBJ whole genome shotgun (WGS) entry which is preliminary data.</text>
</comment>
<dbReference type="RefSeq" id="WP_377178385.1">
    <property type="nucleotide sequence ID" value="NZ_JBHUJB010000050.1"/>
</dbReference>
<keyword evidence="2" id="KW-0472">Membrane</keyword>
<dbReference type="EMBL" id="JBHUJB010000050">
    <property type="protein sequence ID" value="MFD2159713.1"/>
    <property type="molecule type" value="Genomic_DNA"/>
</dbReference>
<dbReference type="Proteomes" id="UP001597389">
    <property type="component" value="Unassembled WGS sequence"/>
</dbReference>
<gene>
    <name evidence="4" type="ORF">ACFSW8_12460</name>
</gene>